<dbReference type="EMBL" id="JAFNEN010002588">
    <property type="protein sequence ID" value="KAG8172562.1"/>
    <property type="molecule type" value="Genomic_DNA"/>
</dbReference>
<evidence type="ECO:0000256" key="1">
    <source>
        <dbReference type="ARBA" id="ARBA00007218"/>
    </source>
</evidence>
<sequence>MEDNKQRLVDIFEDLTNLGYVGVIENPETLSVAFNNDVPNYLFSAVVTWLSSNLSTILKLENGITVEAEDSLKTGSLKDPLPNPLAFLVEMSSLLKELGCPIKRLTSGNLENRFKDPINRLLAVEYMIQELRASKVVQSNN</sequence>
<reference evidence="2 3" key="1">
    <citation type="journal article" date="2022" name="Nat. Ecol. Evol.">
        <title>A masculinizing supergene underlies an exaggerated male reproductive morph in a spider.</title>
        <authorList>
            <person name="Hendrickx F."/>
            <person name="De Corte Z."/>
            <person name="Sonet G."/>
            <person name="Van Belleghem S.M."/>
            <person name="Kostlbacher S."/>
            <person name="Vangestel C."/>
        </authorList>
    </citation>
    <scope>NUCLEOTIDE SEQUENCE [LARGE SCALE GENOMIC DNA]</scope>
    <source>
        <strain evidence="2">W744_W776</strain>
    </source>
</reference>
<dbReference type="InterPro" id="IPR018797">
    <property type="entry name" value="FAM98"/>
</dbReference>
<evidence type="ECO:0000313" key="2">
    <source>
        <dbReference type="EMBL" id="KAG8172562.1"/>
    </source>
</evidence>
<dbReference type="Proteomes" id="UP000827092">
    <property type="component" value="Unassembled WGS sequence"/>
</dbReference>
<evidence type="ECO:0000313" key="3">
    <source>
        <dbReference type="Proteomes" id="UP000827092"/>
    </source>
</evidence>
<dbReference type="AlphaFoldDB" id="A0AAV6TL80"/>
<dbReference type="GO" id="GO:0072669">
    <property type="term" value="C:tRNA-splicing ligase complex"/>
    <property type="evidence" value="ECO:0007669"/>
    <property type="project" value="TreeGrafter"/>
</dbReference>
<dbReference type="Pfam" id="PF10239">
    <property type="entry name" value="DUF2465"/>
    <property type="match status" value="1"/>
</dbReference>
<dbReference type="PANTHER" id="PTHR31353:SF1">
    <property type="entry name" value="PROTEIN FAM98B"/>
    <property type="match status" value="1"/>
</dbReference>
<feature type="non-terminal residue" evidence="2">
    <location>
        <position position="141"/>
    </location>
</feature>
<accession>A0AAV6TL80</accession>
<name>A0AAV6TL80_9ARAC</name>
<proteinExistence type="inferred from homology"/>
<dbReference type="PANTHER" id="PTHR31353">
    <property type="entry name" value="FAM98"/>
    <property type="match status" value="1"/>
</dbReference>
<comment type="similarity">
    <text evidence="1">Belongs to the FAM98 family.</text>
</comment>
<keyword evidence="3" id="KW-1185">Reference proteome</keyword>
<organism evidence="2 3">
    <name type="scientific">Oedothorax gibbosus</name>
    <dbReference type="NCBI Taxonomy" id="931172"/>
    <lineage>
        <taxon>Eukaryota</taxon>
        <taxon>Metazoa</taxon>
        <taxon>Ecdysozoa</taxon>
        <taxon>Arthropoda</taxon>
        <taxon>Chelicerata</taxon>
        <taxon>Arachnida</taxon>
        <taxon>Araneae</taxon>
        <taxon>Araneomorphae</taxon>
        <taxon>Entelegynae</taxon>
        <taxon>Araneoidea</taxon>
        <taxon>Linyphiidae</taxon>
        <taxon>Erigoninae</taxon>
        <taxon>Oedothorax</taxon>
    </lineage>
</organism>
<comment type="caution">
    <text evidence="2">The sequence shown here is derived from an EMBL/GenBank/DDBJ whole genome shotgun (WGS) entry which is preliminary data.</text>
</comment>
<gene>
    <name evidence="2" type="ORF">JTE90_028715</name>
</gene>
<protein>
    <submittedName>
        <fullName evidence="2">Uncharacterized protein</fullName>
    </submittedName>
</protein>